<sequence>MKGHEFYEVQMKYLEVDSSEIPMVLLLEADPSEASIASYLSESWCYAAKQDSEQGNEIVGVCVVKPIGESIVEIFNVAVCPKHQQQGIGSGVLKFTLNQLAHKQVKRVELGTGTFGYQLTYYQRAGFRVDSVIKNHFIDHYPEPIFEHGIQHQDMLRLYIEL</sequence>
<reference evidence="2 3" key="1">
    <citation type="submission" date="2009-02" db="EMBL/GenBank/DDBJ databases">
        <title>Vibrio splendidus str. LGP32 complete genome.</title>
        <authorList>
            <person name="Mazel D."/>
            <person name="Le Roux F."/>
        </authorList>
    </citation>
    <scope>NUCLEOTIDE SEQUENCE [LARGE SCALE GENOMIC DNA]</scope>
    <source>
        <strain evidence="2 3">LGP32</strain>
    </source>
</reference>
<dbReference type="CDD" id="cd04301">
    <property type="entry name" value="NAT_SF"/>
    <property type="match status" value="1"/>
</dbReference>
<name>B7VP18_VIBA3</name>
<dbReference type="SUPFAM" id="SSF55729">
    <property type="entry name" value="Acyl-CoA N-acyltransferases (Nat)"/>
    <property type="match status" value="1"/>
</dbReference>
<dbReference type="GO" id="GO:0016747">
    <property type="term" value="F:acyltransferase activity, transferring groups other than amino-acyl groups"/>
    <property type="evidence" value="ECO:0007669"/>
    <property type="project" value="InterPro"/>
</dbReference>
<proteinExistence type="predicted"/>
<dbReference type="AlphaFoldDB" id="B7VP18"/>
<organism evidence="2 3">
    <name type="scientific">Vibrio atlanticus (strain LGP32)</name>
    <name type="common">Vibrio splendidus (strain Mel32)</name>
    <dbReference type="NCBI Taxonomy" id="575788"/>
    <lineage>
        <taxon>Bacteria</taxon>
        <taxon>Pseudomonadati</taxon>
        <taxon>Pseudomonadota</taxon>
        <taxon>Gammaproteobacteria</taxon>
        <taxon>Vibrionales</taxon>
        <taxon>Vibrionaceae</taxon>
        <taxon>Vibrio</taxon>
    </lineage>
</organism>
<accession>B7VP18</accession>
<dbReference type="Pfam" id="PF13508">
    <property type="entry name" value="Acetyltransf_7"/>
    <property type="match status" value="1"/>
</dbReference>
<evidence type="ECO:0000259" key="1">
    <source>
        <dbReference type="PROSITE" id="PS51186"/>
    </source>
</evidence>
<dbReference type="EMBL" id="FM954972">
    <property type="protein sequence ID" value="CAV18750.1"/>
    <property type="molecule type" value="Genomic_DNA"/>
</dbReference>
<dbReference type="Proteomes" id="UP000009100">
    <property type="component" value="Chromosome 1"/>
</dbReference>
<gene>
    <name evidence="2" type="ordered locus">VS_1582</name>
</gene>
<protein>
    <submittedName>
        <fullName evidence="2">N-acetyltransferase</fullName>
    </submittedName>
</protein>
<dbReference type="eggNOG" id="COG0456">
    <property type="taxonomic scope" value="Bacteria"/>
</dbReference>
<dbReference type="InterPro" id="IPR016181">
    <property type="entry name" value="Acyl_CoA_acyltransferase"/>
</dbReference>
<dbReference type="KEGG" id="vsp:VS_1582"/>
<dbReference type="Gene3D" id="3.40.630.30">
    <property type="match status" value="1"/>
</dbReference>
<dbReference type="PROSITE" id="PS51186">
    <property type="entry name" value="GNAT"/>
    <property type="match status" value="1"/>
</dbReference>
<dbReference type="HOGENOM" id="CLU_108859_2_1_6"/>
<evidence type="ECO:0000313" key="2">
    <source>
        <dbReference type="EMBL" id="CAV18750.1"/>
    </source>
</evidence>
<feature type="domain" description="N-acetyltransferase" evidence="1">
    <location>
        <begin position="11"/>
        <end position="148"/>
    </location>
</feature>
<dbReference type="InterPro" id="IPR000182">
    <property type="entry name" value="GNAT_dom"/>
</dbReference>
<evidence type="ECO:0000313" key="3">
    <source>
        <dbReference type="Proteomes" id="UP000009100"/>
    </source>
</evidence>
<dbReference type="STRING" id="575788.VS_1582"/>